<reference evidence="4 5" key="1">
    <citation type="journal article" date="2015" name="Genome Announc.">
        <title>Expanding the biotechnology potential of lactobacilli through comparative genomics of 213 strains and associated genera.</title>
        <authorList>
            <person name="Sun Z."/>
            <person name="Harris H.M."/>
            <person name="McCann A."/>
            <person name="Guo C."/>
            <person name="Argimon S."/>
            <person name="Zhang W."/>
            <person name="Yang X."/>
            <person name="Jeffery I.B."/>
            <person name="Cooney J.C."/>
            <person name="Kagawa T.F."/>
            <person name="Liu W."/>
            <person name="Song Y."/>
            <person name="Salvetti E."/>
            <person name="Wrobel A."/>
            <person name="Rasinkangas P."/>
            <person name="Parkhill J."/>
            <person name="Rea M.C."/>
            <person name="O'Sullivan O."/>
            <person name="Ritari J."/>
            <person name="Douillard F.P."/>
            <person name="Paul Ross R."/>
            <person name="Yang R."/>
            <person name="Briner A.E."/>
            <person name="Felis G.E."/>
            <person name="de Vos W.M."/>
            <person name="Barrangou R."/>
            <person name="Klaenhammer T.R."/>
            <person name="Caufield P.W."/>
            <person name="Cui Y."/>
            <person name="Zhang H."/>
            <person name="O'Toole P.W."/>
        </authorList>
    </citation>
    <scope>NUCLEOTIDE SEQUENCE [LARGE SCALE GENOMIC DNA]</scope>
    <source>
        <strain evidence="4 5">DSM 20505</strain>
    </source>
</reference>
<dbReference type="Gene3D" id="2.40.50.140">
    <property type="entry name" value="Nucleic acid-binding proteins"/>
    <property type="match status" value="1"/>
</dbReference>
<feature type="compositionally biased region" description="Polar residues" evidence="3">
    <location>
        <begin position="152"/>
        <end position="161"/>
    </location>
</feature>
<comment type="caution">
    <text evidence="4">The sequence shown here is derived from an EMBL/GenBank/DDBJ whole genome shotgun (WGS) entry which is preliminary data.</text>
</comment>
<evidence type="ECO:0000256" key="3">
    <source>
        <dbReference type="SAM" id="MobiDB-lite"/>
    </source>
</evidence>
<evidence type="ECO:0000313" key="5">
    <source>
        <dbReference type="Proteomes" id="UP000051679"/>
    </source>
</evidence>
<sequence length="176" mass="19152">MNTINQVEIQGTIIHAVQLKQRNGYTTLSTIMEWRQSYRSQGKEKVQQAVVPLSFFGDVATAFAQQVSTGDEVLIKGKFDSYTMTSFDGNTMNHYQVRVESFVNLSGHPSFGMGTGQAANSQPEVGGVGNYDDADLPPEPPAEGAVPGGQMNDPNFEQTAKNAYRSLGDFEDQGGY</sequence>
<dbReference type="SUPFAM" id="SSF50249">
    <property type="entry name" value="Nucleic acid-binding proteins"/>
    <property type="match status" value="1"/>
</dbReference>
<dbReference type="STRING" id="1291052.FC18_GL001785"/>
<dbReference type="PATRIC" id="fig|1291052.5.peg.1838"/>
<proteinExistence type="predicted"/>
<dbReference type="PROSITE" id="PS50935">
    <property type="entry name" value="SSB"/>
    <property type="match status" value="1"/>
</dbReference>
<dbReference type="Proteomes" id="UP000051679">
    <property type="component" value="Unassembled WGS sequence"/>
</dbReference>
<keyword evidence="1 2" id="KW-0238">DNA-binding</keyword>
<dbReference type="InterPro" id="IPR012340">
    <property type="entry name" value="NA-bd_OB-fold"/>
</dbReference>
<evidence type="ECO:0000313" key="4">
    <source>
        <dbReference type="EMBL" id="KRM56652.1"/>
    </source>
</evidence>
<dbReference type="RefSeq" id="WP_054679318.1">
    <property type="nucleotide sequence ID" value="NZ_AYYO01000001.1"/>
</dbReference>
<evidence type="ECO:0008006" key="6">
    <source>
        <dbReference type="Google" id="ProtNLM"/>
    </source>
</evidence>
<dbReference type="GO" id="GO:0003697">
    <property type="term" value="F:single-stranded DNA binding"/>
    <property type="evidence" value="ECO:0007669"/>
    <property type="project" value="InterPro"/>
</dbReference>
<dbReference type="AlphaFoldDB" id="A0A0R2A074"/>
<evidence type="ECO:0000256" key="1">
    <source>
        <dbReference type="ARBA" id="ARBA00023125"/>
    </source>
</evidence>
<gene>
    <name evidence="4" type="ORF">FC18_GL001785</name>
</gene>
<accession>A0A0R2A074</accession>
<organism evidence="4 5">
    <name type="scientific">Lacticaseibacillus sharpeae JCM 1186 = DSM 20505</name>
    <dbReference type="NCBI Taxonomy" id="1291052"/>
    <lineage>
        <taxon>Bacteria</taxon>
        <taxon>Bacillati</taxon>
        <taxon>Bacillota</taxon>
        <taxon>Bacilli</taxon>
        <taxon>Lactobacillales</taxon>
        <taxon>Lactobacillaceae</taxon>
        <taxon>Lacticaseibacillus</taxon>
    </lineage>
</organism>
<keyword evidence="5" id="KW-1185">Reference proteome</keyword>
<protein>
    <recommendedName>
        <fullName evidence="6">Single-stranded DNA-binding protein</fullName>
    </recommendedName>
</protein>
<dbReference type="InterPro" id="IPR000424">
    <property type="entry name" value="Primosome_PriB/ssb"/>
</dbReference>
<dbReference type="EMBL" id="AYYO01000001">
    <property type="protein sequence ID" value="KRM56652.1"/>
    <property type="molecule type" value="Genomic_DNA"/>
</dbReference>
<name>A0A0R2A074_9LACO</name>
<dbReference type="Pfam" id="PF00436">
    <property type="entry name" value="SSB"/>
    <property type="match status" value="1"/>
</dbReference>
<feature type="region of interest" description="Disordered" evidence="3">
    <location>
        <begin position="113"/>
        <end position="176"/>
    </location>
</feature>
<evidence type="ECO:0000256" key="2">
    <source>
        <dbReference type="PROSITE-ProRule" id="PRU00252"/>
    </source>
</evidence>